<dbReference type="SUPFAM" id="SSF52540">
    <property type="entry name" value="P-loop containing nucleoside triphosphate hydrolases"/>
    <property type="match status" value="1"/>
</dbReference>
<dbReference type="InterPro" id="IPR039421">
    <property type="entry name" value="Type_1_exporter"/>
</dbReference>
<comment type="subcellular location">
    <subcellularLocation>
        <location evidence="1">Membrane</location>
        <topology evidence="1">Multi-pass membrane protein</topology>
    </subcellularLocation>
</comment>
<name>A0A392N0A2_9FABA</name>
<dbReference type="InterPro" id="IPR027417">
    <property type="entry name" value="P-loop_NTPase"/>
</dbReference>
<dbReference type="Gene3D" id="1.20.1560.10">
    <property type="entry name" value="ABC transporter type 1, transmembrane domain"/>
    <property type="match status" value="1"/>
</dbReference>
<dbReference type="AlphaFoldDB" id="A0A392N0A2"/>
<sequence length="187" mass="20210">MHEQMNEFDLSNGFTDIIAPFYNSALGQAAPNLGSIAKGRAAAANIMNMIASFSDSSKRLDEGTVLPQVAGKVDFCEVCFAYPSRCNMIFENLSFSVNAGKTVAVVGPRGKILLDGHDLKNVQLRWLREQMGLVSQEPALFATTIAGNILFGKEDSDMNKIILAAKAANAHSFITGLPEGYNTQVNY</sequence>
<dbReference type="GO" id="GO:0005524">
    <property type="term" value="F:ATP binding"/>
    <property type="evidence" value="ECO:0007669"/>
    <property type="project" value="InterPro"/>
</dbReference>
<dbReference type="GO" id="GO:0005886">
    <property type="term" value="C:plasma membrane"/>
    <property type="evidence" value="ECO:0007669"/>
    <property type="project" value="TreeGrafter"/>
</dbReference>
<keyword evidence="6" id="KW-1185">Reference proteome</keyword>
<dbReference type="PANTHER" id="PTHR24222:SF76">
    <property type="entry name" value="MYCOBACTIN IMPORT ATP-BINDING_PERMEASE PROTEIN IRTB"/>
    <property type="match status" value="1"/>
</dbReference>
<protein>
    <submittedName>
        <fullName evidence="5">ABC transporter B family member 13-like</fullName>
    </submittedName>
</protein>
<evidence type="ECO:0000256" key="2">
    <source>
        <dbReference type="ARBA" id="ARBA00022692"/>
    </source>
</evidence>
<dbReference type="Gene3D" id="3.40.50.300">
    <property type="entry name" value="P-loop containing nucleotide triphosphate hydrolases"/>
    <property type="match status" value="2"/>
</dbReference>
<dbReference type="EMBL" id="LXQA010024443">
    <property type="protein sequence ID" value="MCH93226.1"/>
    <property type="molecule type" value="Genomic_DNA"/>
</dbReference>
<evidence type="ECO:0000256" key="1">
    <source>
        <dbReference type="ARBA" id="ARBA00004141"/>
    </source>
</evidence>
<dbReference type="Proteomes" id="UP000265520">
    <property type="component" value="Unassembled WGS sequence"/>
</dbReference>
<proteinExistence type="predicted"/>
<comment type="caution">
    <text evidence="5">The sequence shown here is derived from an EMBL/GenBank/DDBJ whole genome shotgun (WGS) entry which is preliminary data.</text>
</comment>
<evidence type="ECO:0000313" key="6">
    <source>
        <dbReference type="Proteomes" id="UP000265520"/>
    </source>
</evidence>
<keyword evidence="4" id="KW-0472">Membrane</keyword>
<accession>A0A392N0A2</accession>
<evidence type="ECO:0000256" key="4">
    <source>
        <dbReference type="ARBA" id="ARBA00023136"/>
    </source>
</evidence>
<dbReference type="PANTHER" id="PTHR24222">
    <property type="entry name" value="ABC TRANSPORTER B FAMILY"/>
    <property type="match status" value="1"/>
</dbReference>
<dbReference type="InterPro" id="IPR036640">
    <property type="entry name" value="ABC1_TM_sf"/>
</dbReference>
<evidence type="ECO:0000313" key="5">
    <source>
        <dbReference type="EMBL" id="MCH93226.1"/>
    </source>
</evidence>
<keyword evidence="2" id="KW-0812">Transmembrane</keyword>
<keyword evidence="3" id="KW-1133">Transmembrane helix</keyword>
<organism evidence="5 6">
    <name type="scientific">Trifolium medium</name>
    <dbReference type="NCBI Taxonomy" id="97028"/>
    <lineage>
        <taxon>Eukaryota</taxon>
        <taxon>Viridiplantae</taxon>
        <taxon>Streptophyta</taxon>
        <taxon>Embryophyta</taxon>
        <taxon>Tracheophyta</taxon>
        <taxon>Spermatophyta</taxon>
        <taxon>Magnoliopsida</taxon>
        <taxon>eudicotyledons</taxon>
        <taxon>Gunneridae</taxon>
        <taxon>Pentapetalae</taxon>
        <taxon>rosids</taxon>
        <taxon>fabids</taxon>
        <taxon>Fabales</taxon>
        <taxon>Fabaceae</taxon>
        <taxon>Papilionoideae</taxon>
        <taxon>50 kb inversion clade</taxon>
        <taxon>NPAAA clade</taxon>
        <taxon>Hologalegina</taxon>
        <taxon>IRL clade</taxon>
        <taxon>Trifolieae</taxon>
        <taxon>Trifolium</taxon>
    </lineage>
</organism>
<dbReference type="GO" id="GO:0042626">
    <property type="term" value="F:ATPase-coupled transmembrane transporter activity"/>
    <property type="evidence" value="ECO:0007669"/>
    <property type="project" value="TreeGrafter"/>
</dbReference>
<reference evidence="5 6" key="1">
    <citation type="journal article" date="2018" name="Front. Plant Sci.">
        <title>Red Clover (Trifolium pratense) and Zigzag Clover (T. medium) - A Picture of Genomic Similarities and Differences.</title>
        <authorList>
            <person name="Dluhosova J."/>
            <person name="Istvanek J."/>
            <person name="Nedelnik J."/>
            <person name="Repkova J."/>
        </authorList>
    </citation>
    <scope>NUCLEOTIDE SEQUENCE [LARGE SCALE GENOMIC DNA]</scope>
    <source>
        <strain evidence="6">cv. 10/8</strain>
        <tissue evidence="5">Leaf</tissue>
    </source>
</reference>
<evidence type="ECO:0000256" key="3">
    <source>
        <dbReference type="ARBA" id="ARBA00022989"/>
    </source>
</evidence>